<dbReference type="Proteomes" id="UP000193334">
    <property type="component" value="Chromosome"/>
</dbReference>
<organism evidence="1 2">
    <name type="scientific">Sedimentisphaera salicampi</name>
    <dbReference type="NCBI Taxonomy" id="1941349"/>
    <lineage>
        <taxon>Bacteria</taxon>
        <taxon>Pseudomonadati</taxon>
        <taxon>Planctomycetota</taxon>
        <taxon>Phycisphaerae</taxon>
        <taxon>Sedimentisphaerales</taxon>
        <taxon>Sedimentisphaeraceae</taxon>
        <taxon>Sedimentisphaera</taxon>
    </lineage>
</organism>
<dbReference type="EMBL" id="CP021023">
    <property type="protein sequence ID" value="ARN57594.1"/>
    <property type="molecule type" value="Genomic_DNA"/>
</dbReference>
<dbReference type="InterPro" id="IPR007357">
    <property type="entry name" value="PhrB-like"/>
</dbReference>
<dbReference type="Gene3D" id="3.40.50.620">
    <property type="entry name" value="HUPs"/>
    <property type="match status" value="1"/>
</dbReference>
<evidence type="ECO:0000313" key="2">
    <source>
        <dbReference type="Proteomes" id="UP000193334"/>
    </source>
</evidence>
<dbReference type="GO" id="GO:0016829">
    <property type="term" value="F:lyase activity"/>
    <property type="evidence" value="ECO:0007669"/>
    <property type="project" value="UniProtKB-KW"/>
</dbReference>
<keyword evidence="2" id="KW-1185">Reference proteome</keyword>
<gene>
    <name evidence="1" type="ORF">STSP1_02009</name>
</gene>
<dbReference type="InterPro" id="IPR052551">
    <property type="entry name" value="UV-DNA_repair_photolyase"/>
</dbReference>
<accession>A0A1W6LP96</accession>
<name>A0A1W6LP96_9BACT</name>
<proteinExistence type="predicted"/>
<keyword evidence="1" id="KW-0456">Lyase</keyword>
<dbReference type="SUPFAM" id="SSF48173">
    <property type="entry name" value="Cryptochrome/photolyase FAD-binding domain"/>
    <property type="match status" value="1"/>
</dbReference>
<dbReference type="Gene3D" id="1.10.10.1710">
    <property type="entry name" value="Deoxyribodipyrimidine photolyase-related"/>
    <property type="match status" value="1"/>
</dbReference>
<reference evidence="2" key="1">
    <citation type="submission" date="2017-04" db="EMBL/GenBank/DDBJ databases">
        <title>Comparative genomics and description of representatives of a novel lineage of planctomycetes thriving in anoxic sediments.</title>
        <authorList>
            <person name="Spring S."/>
            <person name="Bunk B."/>
            <person name="Sproer C."/>
        </authorList>
    </citation>
    <scope>NUCLEOTIDE SEQUENCE [LARGE SCALE GENOMIC DNA]</scope>
    <source>
        <strain evidence="2">ST-PulAB-D4</strain>
    </source>
</reference>
<sequence>MAKAKIIFPNQLFEQTGEGCELYVLIEDFEFFGKFSFHKKKLIFHRASMKFYEDYLKSSGLNTLYIDSADSDSLAAILAGRGVSKAETCEINSTSLEERLKATLSEHGIALSFTPSPAFIQTKQQVENDLAGGKKYSLTSYYIKRRKQTGILTDSHGKPAGGKWSWDPENRKKLPKGCKLPKISFPVENSFVREAKGYVSENFPDNPGETGHFFYPITFEDSRNWLDDFIENRLSLFGPYEDAISRNELIIYHSLLSPLINAGLITPEEILSRLPEYKPQPETLPISSLEGFIRQVIGWREFMRGIYLIEGSKQKNSNFWGLERKIPPSFYTAQTGIPPLDDSIRKVHQNAYAHHIERLMILGNFMLLCGIAPLEVYRWFMEMFIDAYEWVMVPNVFGMSQYSDGGLITTKPYISSSNYIRKMSHYPRGQWCQIWDGLYWRFVSSHREVFENNPRMKIMAKLLDSQSVEKFKTHMKNSEDFLGSIF</sequence>
<dbReference type="PANTHER" id="PTHR38657:SF1">
    <property type="entry name" value="SLR1343 PROTEIN"/>
    <property type="match status" value="1"/>
</dbReference>
<dbReference type="Gene3D" id="1.25.40.80">
    <property type="match status" value="1"/>
</dbReference>
<dbReference type="InterPro" id="IPR036134">
    <property type="entry name" value="Crypto/Photolyase_FAD-like_sf"/>
</dbReference>
<dbReference type="KEGG" id="pbp:STSP1_02009"/>
<dbReference type="Gene3D" id="1.10.579.10">
    <property type="entry name" value="DNA Cyclobutane Dipyrimidine Photolyase, subunit A, domain 3"/>
    <property type="match status" value="1"/>
</dbReference>
<dbReference type="Pfam" id="PF04244">
    <property type="entry name" value="DPRP"/>
    <property type="match status" value="1"/>
</dbReference>
<dbReference type="AlphaFoldDB" id="A0A1W6LP96"/>
<protein>
    <submittedName>
        <fullName evidence="1">Deoxyribodipyrimidine photo-lyase-related protein</fullName>
    </submittedName>
</protein>
<dbReference type="RefSeq" id="WP_085756225.1">
    <property type="nucleotide sequence ID" value="NZ_CP021023.1"/>
</dbReference>
<dbReference type="PANTHER" id="PTHR38657">
    <property type="entry name" value="SLR1343 PROTEIN"/>
    <property type="match status" value="1"/>
</dbReference>
<dbReference type="InterPro" id="IPR014729">
    <property type="entry name" value="Rossmann-like_a/b/a_fold"/>
</dbReference>
<evidence type="ECO:0000313" key="1">
    <source>
        <dbReference type="EMBL" id="ARN57594.1"/>
    </source>
</evidence>